<name>A0A955LHE5_UNCKA</name>
<evidence type="ECO:0000313" key="1">
    <source>
        <dbReference type="EMBL" id="MCA9390604.1"/>
    </source>
</evidence>
<sequence>SSPASVLHGDWIIALGSTKTAVFKGKAHLPKSLIIKNDSVLMLGNNDDVDSLIDIDRENEKLFVQSGSGIIVKDGAKLYLGDR</sequence>
<organism evidence="1 2">
    <name type="scientific">candidate division WWE3 bacterium</name>
    <dbReference type="NCBI Taxonomy" id="2053526"/>
    <lineage>
        <taxon>Bacteria</taxon>
        <taxon>Katanobacteria</taxon>
    </lineage>
</organism>
<evidence type="ECO:0000313" key="2">
    <source>
        <dbReference type="Proteomes" id="UP000701698"/>
    </source>
</evidence>
<protein>
    <submittedName>
        <fullName evidence="1">Uncharacterized protein</fullName>
    </submittedName>
</protein>
<dbReference type="Proteomes" id="UP000701698">
    <property type="component" value="Unassembled WGS sequence"/>
</dbReference>
<dbReference type="AlphaFoldDB" id="A0A955LHE5"/>
<reference evidence="1" key="1">
    <citation type="submission" date="2020-04" db="EMBL/GenBank/DDBJ databases">
        <authorList>
            <person name="Zhang T."/>
        </authorList>
    </citation>
    <scope>NUCLEOTIDE SEQUENCE</scope>
    <source>
        <strain evidence="1">HKST-UBA01</strain>
    </source>
</reference>
<accession>A0A955LHE5</accession>
<dbReference type="EMBL" id="JAGQKX010000145">
    <property type="protein sequence ID" value="MCA9390604.1"/>
    <property type="molecule type" value="Genomic_DNA"/>
</dbReference>
<comment type="caution">
    <text evidence="1">The sequence shown here is derived from an EMBL/GenBank/DDBJ whole genome shotgun (WGS) entry which is preliminary data.</text>
</comment>
<proteinExistence type="predicted"/>
<feature type="non-terminal residue" evidence="1">
    <location>
        <position position="1"/>
    </location>
</feature>
<reference evidence="1" key="2">
    <citation type="journal article" date="2021" name="Microbiome">
        <title>Successional dynamics and alternative stable states in a saline activated sludge microbial community over 9 years.</title>
        <authorList>
            <person name="Wang Y."/>
            <person name="Ye J."/>
            <person name="Ju F."/>
            <person name="Liu L."/>
            <person name="Boyd J.A."/>
            <person name="Deng Y."/>
            <person name="Parks D.H."/>
            <person name="Jiang X."/>
            <person name="Yin X."/>
            <person name="Woodcroft B.J."/>
            <person name="Tyson G.W."/>
            <person name="Hugenholtz P."/>
            <person name="Polz M.F."/>
            <person name="Zhang T."/>
        </authorList>
    </citation>
    <scope>NUCLEOTIDE SEQUENCE</scope>
    <source>
        <strain evidence="1">HKST-UBA01</strain>
    </source>
</reference>
<gene>
    <name evidence="1" type="ORF">KC571_04325</name>
</gene>